<evidence type="ECO:0000256" key="1">
    <source>
        <dbReference type="ARBA" id="ARBA00001946"/>
    </source>
</evidence>
<comment type="cofactor">
    <cofactor evidence="1">
        <name>Mg(2+)</name>
        <dbReference type="ChEBI" id="CHEBI:18420"/>
    </cofactor>
</comment>
<dbReference type="PANTHER" id="PTHR31225:SF196">
    <property type="entry name" value="TERPENOID CYCLASES_PROTEIN PRENYLTRANSFERASE ALPHA-ALPHA TOROID-RELATED"/>
    <property type="match status" value="1"/>
</dbReference>
<dbReference type="Gene3D" id="1.10.600.10">
    <property type="entry name" value="Farnesyl Diphosphate Synthase"/>
    <property type="match status" value="1"/>
</dbReference>
<dbReference type="EMBL" id="BKCJ010002321">
    <property type="protein sequence ID" value="GEU47769.1"/>
    <property type="molecule type" value="Genomic_DNA"/>
</dbReference>
<dbReference type="InterPro" id="IPR025558">
    <property type="entry name" value="DUF4283"/>
</dbReference>
<dbReference type="PANTHER" id="PTHR31225">
    <property type="entry name" value="OS04G0344100 PROTEIN-RELATED"/>
    <property type="match status" value="1"/>
</dbReference>
<keyword evidence="4" id="KW-0456">Lyase</keyword>
<dbReference type="InterPro" id="IPR036965">
    <property type="entry name" value="Terpene_synth_N_sf"/>
</dbReference>
<dbReference type="GO" id="GO:0016102">
    <property type="term" value="P:diterpenoid biosynthetic process"/>
    <property type="evidence" value="ECO:0007669"/>
    <property type="project" value="InterPro"/>
</dbReference>
<protein>
    <submittedName>
        <fullName evidence="9">Beta-caryophyllene synthase</fullName>
    </submittedName>
</protein>
<dbReference type="Pfam" id="PF01397">
    <property type="entry name" value="Terpene_synth"/>
    <property type="match status" value="1"/>
</dbReference>
<feature type="compositionally biased region" description="Polar residues" evidence="5">
    <location>
        <begin position="847"/>
        <end position="856"/>
    </location>
</feature>
<dbReference type="InterPro" id="IPR044814">
    <property type="entry name" value="Terpene_cyclase_plant_C1"/>
</dbReference>
<dbReference type="InterPro" id="IPR008949">
    <property type="entry name" value="Isoprenoid_synthase_dom_sf"/>
</dbReference>
<feature type="domain" description="Terpene synthase metal-binding" evidence="7">
    <location>
        <begin position="254"/>
        <end position="322"/>
    </location>
</feature>
<dbReference type="SUPFAM" id="SSF48239">
    <property type="entry name" value="Terpenoid cyclases/Protein prenyltransferases"/>
    <property type="match status" value="1"/>
</dbReference>
<feature type="domain" description="Terpene synthase N-terminal" evidence="6">
    <location>
        <begin position="19"/>
        <end position="194"/>
    </location>
</feature>
<feature type="compositionally biased region" description="Low complexity" evidence="5">
    <location>
        <begin position="444"/>
        <end position="470"/>
    </location>
</feature>
<evidence type="ECO:0000259" key="7">
    <source>
        <dbReference type="Pfam" id="PF03936"/>
    </source>
</evidence>
<evidence type="ECO:0000256" key="4">
    <source>
        <dbReference type="ARBA" id="ARBA00023239"/>
    </source>
</evidence>
<feature type="compositionally biased region" description="Polar residues" evidence="5">
    <location>
        <begin position="478"/>
        <end position="491"/>
    </location>
</feature>
<dbReference type="InterPro" id="IPR050148">
    <property type="entry name" value="Terpene_synthase-like"/>
</dbReference>
<comment type="caution">
    <text evidence="9">The sequence shown here is derived from an EMBL/GenBank/DDBJ whole genome shotgun (WGS) entry which is preliminary data.</text>
</comment>
<evidence type="ECO:0000256" key="5">
    <source>
        <dbReference type="SAM" id="MobiDB-lite"/>
    </source>
</evidence>
<accession>A0A6L2KFS5</accession>
<evidence type="ECO:0000313" key="9">
    <source>
        <dbReference type="EMBL" id="GEU47769.1"/>
    </source>
</evidence>
<gene>
    <name evidence="9" type="ORF">Tci_019747</name>
</gene>
<dbReference type="InterPro" id="IPR001906">
    <property type="entry name" value="Terpene_synth_N"/>
</dbReference>
<dbReference type="Pfam" id="PF03936">
    <property type="entry name" value="Terpene_synth_C"/>
    <property type="match status" value="1"/>
</dbReference>
<sequence>MAPQQEEVIRPLANYKPSIWGDQFLINDEQEEQPEVEQMIEDLKEEMKKQMHVAMDDSKEHTNLLKLVDAIQRLGIAYYFDKEIGQALKHIYDTYGDDWNGDGISLWFRLLRQQGFYVSCDIFSKYKDNTGSFKETLTRDVEGLLELYEATYLRVEGEDILDDALVFTRTHLEIIARDSLQGNSALSKQINRALERPLRKKLPRVEAFQYIPFYQQQVSHNKSLLKLAKLGFNLLQSQHKKELSQVSKWWKGFDAPKNLYFTRDRLVEVYFWAVGTYFEPQYSRARVFLTKVIAMANVLDNTYDAYGSYKELEIFTEAVERVSVYLFVRSVRGDILLGLHTSKTLFSWWFGLLECEVSVFLRVVVFSFGVVLDQHWFRFVWYGLNMEKWFLCSKGGGSGTKVKEKESAVKNSLAKVNNISDTFGVSFAPWDVESASGYGSRLGADTTSNNTTSTDATPRSKEVVSSSVVDDSIEKENTNGLGSSHETNTAGNAPGKSLYANITGKPSGKKLNIRTLFTPGVNGIDVVVPVESIRPISDQFANTSYGFFLGKRVAYPVVANYVRNTWGKYELVRSILSSFTGLFSFQFSSMDGLNAMLENGLWFIRNNPFILKKWHPDENLLKEDVSTIPVWVKLYGVPVTTFNDDGLSAIATKLGTPLMLHSYTSDTCMQSWGRSSYVRVMIELRADVELTDNIVVAMPKITKEGRYTCAGEKKPSQTSRGVSKGMEPTIEVSNSNPFDVLNSVDNDVEFGTNGKTSNLVNNEAISSGSSFMNINNDGELASNTPIGEKIDKIERQIGEGKLRLLDNDGNPLVPMGIVESDSEVEVIFGETANLRIPTSDKDESDKSYGTNSLLEQ</sequence>
<proteinExistence type="predicted"/>
<dbReference type="GO" id="GO:0010333">
    <property type="term" value="F:terpene synthase activity"/>
    <property type="evidence" value="ECO:0007669"/>
    <property type="project" value="InterPro"/>
</dbReference>
<dbReference type="FunFam" id="1.50.10.130:FF:000001">
    <property type="entry name" value="Isoprene synthase, chloroplastic"/>
    <property type="match status" value="1"/>
</dbReference>
<dbReference type="GO" id="GO:0000287">
    <property type="term" value="F:magnesium ion binding"/>
    <property type="evidence" value="ECO:0007669"/>
    <property type="project" value="InterPro"/>
</dbReference>
<keyword evidence="3" id="KW-0460">Magnesium</keyword>
<feature type="region of interest" description="Disordered" evidence="5">
    <location>
        <begin position="441"/>
        <end position="499"/>
    </location>
</feature>
<feature type="domain" description="DUF4283" evidence="8">
    <location>
        <begin position="539"/>
        <end position="620"/>
    </location>
</feature>
<dbReference type="InterPro" id="IPR008930">
    <property type="entry name" value="Terpenoid_cyclase/PrenylTrfase"/>
</dbReference>
<organism evidence="9">
    <name type="scientific">Tanacetum cinerariifolium</name>
    <name type="common">Dalmatian daisy</name>
    <name type="synonym">Chrysanthemum cinerariifolium</name>
    <dbReference type="NCBI Taxonomy" id="118510"/>
    <lineage>
        <taxon>Eukaryota</taxon>
        <taxon>Viridiplantae</taxon>
        <taxon>Streptophyta</taxon>
        <taxon>Embryophyta</taxon>
        <taxon>Tracheophyta</taxon>
        <taxon>Spermatophyta</taxon>
        <taxon>Magnoliopsida</taxon>
        <taxon>eudicotyledons</taxon>
        <taxon>Gunneridae</taxon>
        <taxon>Pentapetalae</taxon>
        <taxon>asterids</taxon>
        <taxon>campanulids</taxon>
        <taxon>Asterales</taxon>
        <taxon>Asteraceae</taxon>
        <taxon>Asteroideae</taxon>
        <taxon>Anthemideae</taxon>
        <taxon>Anthemidinae</taxon>
        <taxon>Tanacetum</taxon>
    </lineage>
</organism>
<evidence type="ECO:0000256" key="3">
    <source>
        <dbReference type="ARBA" id="ARBA00022842"/>
    </source>
</evidence>
<evidence type="ECO:0000256" key="2">
    <source>
        <dbReference type="ARBA" id="ARBA00022723"/>
    </source>
</evidence>
<dbReference type="CDD" id="cd00684">
    <property type="entry name" value="Terpene_cyclase_plant_C1"/>
    <property type="match status" value="1"/>
</dbReference>
<evidence type="ECO:0000259" key="8">
    <source>
        <dbReference type="Pfam" id="PF14111"/>
    </source>
</evidence>
<dbReference type="SUPFAM" id="SSF48576">
    <property type="entry name" value="Terpenoid synthases"/>
    <property type="match status" value="1"/>
</dbReference>
<name>A0A6L2KFS5_TANCI</name>
<dbReference type="InterPro" id="IPR005630">
    <property type="entry name" value="Terpene_synthase_metal-bd"/>
</dbReference>
<evidence type="ECO:0000259" key="6">
    <source>
        <dbReference type="Pfam" id="PF01397"/>
    </source>
</evidence>
<reference evidence="9" key="1">
    <citation type="journal article" date="2019" name="Sci. Rep.">
        <title>Draft genome of Tanacetum cinerariifolium, the natural source of mosquito coil.</title>
        <authorList>
            <person name="Yamashiro T."/>
            <person name="Shiraishi A."/>
            <person name="Satake H."/>
            <person name="Nakayama K."/>
        </authorList>
    </citation>
    <scope>NUCLEOTIDE SEQUENCE</scope>
</reference>
<dbReference type="Pfam" id="PF14111">
    <property type="entry name" value="DUF4283"/>
    <property type="match status" value="1"/>
</dbReference>
<feature type="region of interest" description="Disordered" evidence="5">
    <location>
        <begin position="836"/>
        <end position="856"/>
    </location>
</feature>
<dbReference type="Gene3D" id="1.50.10.130">
    <property type="entry name" value="Terpene synthase, N-terminal domain"/>
    <property type="match status" value="1"/>
</dbReference>
<dbReference type="AlphaFoldDB" id="A0A6L2KFS5"/>
<keyword evidence="2" id="KW-0479">Metal-binding</keyword>